<proteinExistence type="predicted"/>
<evidence type="ECO:0000313" key="3">
    <source>
        <dbReference type="Proteomes" id="UP001152820"/>
    </source>
</evidence>
<reference evidence="2" key="2">
    <citation type="journal article" date="2023" name="Food Microbiol.">
        <title>Evaluation of the fermentation potential of lactic acid bacteria isolated from herbs, fruits and vegetables as starter cultures in nut-based milk alternatives.</title>
        <authorList>
            <person name="Huang W."/>
            <person name="Dong A."/>
            <person name="Pham H.T."/>
            <person name="Zhou C."/>
            <person name="Huo Z."/>
            <person name="Watjen A.P."/>
            <person name="Prakash S."/>
            <person name="Bang-Berthelsen C.H."/>
            <person name="Turner M.S."/>
        </authorList>
    </citation>
    <scope>NUCLEOTIDE SEQUENCE</scope>
    <source>
        <strain evidence="2">593</strain>
    </source>
</reference>
<dbReference type="RefSeq" id="WP_058206976.1">
    <property type="nucleotide sequence ID" value="NZ_AP025701.1"/>
</dbReference>
<evidence type="ECO:0000313" key="2">
    <source>
        <dbReference type="EMBL" id="MDG5049982.1"/>
    </source>
</evidence>
<dbReference type="InterPro" id="IPR001387">
    <property type="entry name" value="Cro/C1-type_HTH"/>
</dbReference>
<sequence length="107" mass="12700">MSEETVFYRRLKEELTRNGKTFNQVERELGYPRNSLNNYKNGNEPMGTRLVELSEYFMVSPAYLVGMCNKSNVFSLKDSFKNLNFEQKRELYSLCESWVLSELYKNN</sequence>
<accession>A0AB35KGJ5</accession>
<gene>
    <name evidence="2" type="ORF">OGZ38_12630</name>
</gene>
<organism evidence="2 3">
    <name type="scientific">Lactococcus lactis</name>
    <dbReference type="NCBI Taxonomy" id="1358"/>
    <lineage>
        <taxon>Bacteria</taxon>
        <taxon>Bacillati</taxon>
        <taxon>Bacillota</taxon>
        <taxon>Bacilli</taxon>
        <taxon>Lactobacillales</taxon>
        <taxon>Streptococcaceae</taxon>
        <taxon>Lactococcus</taxon>
    </lineage>
</organism>
<dbReference type="Gene3D" id="1.10.260.40">
    <property type="entry name" value="lambda repressor-like DNA-binding domains"/>
    <property type="match status" value="1"/>
</dbReference>
<comment type="caution">
    <text evidence="2">The sequence shown here is derived from an EMBL/GenBank/DDBJ whole genome shotgun (WGS) entry which is preliminary data.</text>
</comment>
<dbReference type="InterPro" id="IPR010982">
    <property type="entry name" value="Lambda_DNA-bd_dom_sf"/>
</dbReference>
<protein>
    <submittedName>
        <fullName evidence="2">Helix-turn-helix domain-containing protein</fullName>
    </submittedName>
</protein>
<dbReference type="PROSITE" id="PS50943">
    <property type="entry name" value="HTH_CROC1"/>
    <property type="match status" value="1"/>
</dbReference>
<dbReference type="AlphaFoldDB" id="A0AB35KGJ5"/>
<dbReference type="Pfam" id="PF01381">
    <property type="entry name" value="HTH_3"/>
    <property type="match status" value="1"/>
</dbReference>
<dbReference type="EMBL" id="JAOWLO010000016">
    <property type="protein sequence ID" value="MDG5049982.1"/>
    <property type="molecule type" value="Genomic_DNA"/>
</dbReference>
<reference evidence="2" key="1">
    <citation type="submission" date="2022-10" db="EMBL/GenBank/DDBJ databases">
        <authorList>
            <person name="Turner M.S."/>
            <person name="Huang W."/>
        </authorList>
    </citation>
    <scope>NUCLEOTIDE SEQUENCE</scope>
    <source>
        <strain evidence="2">593</strain>
    </source>
</reference>
<dbReference type="GO" id="GO:0003677">
    <property type="term" value="F:DNA binding"/>
    <property type="evidence" value="ECO:0007669"/>
    <property type="project" value="InterPro"/>
</dbReference>
<name>A0AB35KGJ5_9LACT</name>
<dbReference type="SUPFAM" id="SSF47413">
    <property type="entry name" value="lambda repressor-like DNA-binding domains"/>
    <property type="match status" value="1"/>
</dbReference>
<dbReference type="Proteomes" id="UP001152820">
    <property type="component" value="Unassembled WGS sequence"/>
</dbReference>
<feature type="domain" description="HTH cro/C1-type" evidence="1">
    <location>
        <begin position="11"/>
        <end position="64"/>
    </location>
</feature>
<evidence type="ECO:0000259" key="1">
    <source>
        <dbReference type="PROSITE" id="PS50943"/>
    </source>
</evidence>